<protein>
    <submittedName>
        <fullName evidence="1">Uncharacterized protein</fullName>
    </submittedName>
</protein>
<sequence>MKIDLQKILNSGNDDSVLFNYKGRAIKNHRLMQCKRF</sequence>
<dbReference type="AlphaFoldDB" id="A0A656HH23"/>
<gene>
    <name evidence="1" type="ORF">Thini_3205</name>
</gene>
<organism evidence="1 2">
    <name type="scientific">Thiothrix nivea (strain ATCC 35100 / DSM 5205 / JP2)</name>
    <dbReference type="NCBI Taxonomy" id="870187"/>
    <lineage>
        <taxon>Bacteria</taxon>
        <taxon>Pseudomonadati</taxon>
        <taxon>Pseudomonadota</taxon>
        <taxon>Gammaproteobacteria</taxon>
        <taxon>Thiotrichales</taxon>
        <taxon>Thiotrichaceae</taxon>
        <taxon>Thiothrix</taxon>
    </lineage>
</organism>
<keyword evidence="2" id="KW-1185">Reference proteome</keyword>
<name>A0A656HH23_THINJ</name>
<accession>A0A656HH23</accession>
<dbReference type="EMBL" id="JH651384">
    <property type="protein sequence ID" value="EIJ35727.1"/>
    <property type="molecule type" value="Genomic_DNA"/>
</dbReference>
<dbReference type="Proteomes" id="UP000005317">
    <property type="component" value="Unassembled WGS sequence"/>
</dbReference>
<reference evidence="2" key="1">
    <citation type="journal article" date="2011" name="Stand. Genomic Sci.">
        <title>Genome sequence of the filamentous, gliding Thiothrix nivea neotype strain (JP2(T)).</title>
        <authorList>
            <person name="Lapidus A."/>
            <person name="Nolan M."/>
            <person name="Lucas S."/>
            <person name="Glavina Del Rio T."/>
            <person name="Tice H."/>
            <person name="Cheng J.F."/>
            <person name="Tapia R."/>
            <person name="Han C."/>
            <person name="Goodwin L."/>
            <person name="Pitluck S."/>
            <person name="Liolios K."/>
            <person name="Pagani I."/>
            <person name="Ivanova N."/>
            <person name="Huntemann M."/>
            <person name="Mavromatis K."/>
            <person name="Mikhailova N."/>
            <person name="Pati A."/>
            <person name="Chen A."/>
            <person name="Palaniappan K."/>
            <person name="Land M."/>
            <person name="Brambilla E.M."/>
            <person name="Rohde M."/>
            <person name="Abt B."/>
            <person name="Verbarg S."/>
            <person name="Goker M."/>
            <person name="Bristow J."/>
            <person name="Eisen J.A."/>
            <person name="Markowitz V."/>
            <person name="Hugenholtz P."/>
            <person name="Kyrpides N.C."/>
            <person name="Klenk H.P."/>
            <person name="Woyke T."/>
        </authorList>
    </citation>
    <scope>NUCLEOTIDE SEQUENCE [LARGE SCALE GENOMIC DNA]</scope>
    <source>
        <strain evidence="2">ATCC 35100 / DSM 5205 / JP2</strain>
    </source>
</reference>
<evidence type="ECO:0000313" key="2">
    <source>
        <dbReference type="Proteomes" id="UP000005317"/>
    </source>
</evidence>
<evidence type="ECO:0000313" key="1">
    <source>
        <dbReference type="EMBL" id="EIJ35727.1"/>
    </source>
</evidence>
<proteinExistence type="predicted"/>